<dbReference type="AlphaFoldDB" id="A0A9P7FD58"/>
<dbReference type="PROSITE" id="PS51158">
    <property type="entry name" value="ALPHA_KINASE"/>
    <property type="match status" value="1"/>
</dbReference>
<dbReference type="SUPFAM" id="SSF56112">
    <property type="entry name" value="Protein kinase-like (PK-like)"/>
    <property type="match status" value="1"/>
</dbReference>
<sequence length="149" mass="16762">MLKTGKVRKDVEKLVPRLRLVRASLVIPVDIDDSDSRANYLIEERISGTFVKYINNNSAVPARILDSKEAEIGLFLCFVQHIQYRLSNEMVYLSDFQGSGDLLTDCQVITGSDFVNNFGDGNCTAAFKNFRSEHQCNQFCRAFGLQALS</sequence>
<keyword evidence="3" id="KW-0547">Nucleotide-binding</keyword>
<dbReference type="PANTHER" id="PTHR45992">
    <property type="entry name" value="EUKARYOTIC ELONGATION FACTOR 2 KINASE-RELATED"/>
    <property type="match status" value="1"/>
</dbReference>
<feature type="domain" description="Alpha-type protein kinase" evidence="6">
    <location>
        <begin position="1"/>
        <end position="148"/>
    </location>
</feature>
<dbReference type="GO" id="GO:0004674">
    <property type="term" value="F:protein serine/threonine kinase activity"/>
    <property type="evidence" value="ECO:0007669"/>
    <property type="project" value="UniProtKB-KW"/>
</dbReference>
<evidence type="ECO:0000313" key="8">
    <source>
        <dbReference type="Proteomes" id="UP000823399"/>
    </source>
</evidence>
<evidence type="ECO:0000256" key="4">
    <source>
        <dbReference type="ARBA" id="ARBA00022777"/>
    </source>
</evidence>
<evidence type="ECO:0000256" key="5">
    <source>
        <dbReference type="ARBA" id="ARBA00022840"/>
    </source>
</evidence>
<dbReference type="InterPro" id="IPR004166">
    <property type="entry name" value="a-kinase_dom"/>
</dbReference>
<keyword evidence="5" id="KW-0067">ATP-binding</keyword>
<comment type="caution">
    <text evidence="7">The sequence shown here is derived from an EMBL/GenBank/DDBJ whole genome shotgun (WGS) entry which is preliminary data.</text>
</comment>
<organism evidence="7 8">
    <name type="scientific">Suillus discolor</name>
    <dbReference type="NCBI Taxonomy" id="1912936"/>
    <lineage>
        <taxon>Eukaryota</taxon>
        <taxon>Fungi</taxon>
        <taxon>Dikarya</taxon>
        <taxon>Basidiomycota</taxon>
        <taxon>Agaricomycotina</taxon>
        <taxon>Agaricomycetes</taxon>
        <taxon>Agaricomycetidae</taxon>
        <taxon>Boletales</taxon>
        <taxon>Suillineae</taxon>
        <taxon>Suillaceae</taxon>
        <taxon>Suillus</taxon>
    </lineage>
</organism>
<dbReference type="EMBL" id="JABBWM010000012">
    <property type="protein sequence ID" value="KAG2113459.1"/>
    <property type="molecule type" value="Genomic_DNA"/>
</dbReference>
<dbReference type="GO" id="GO:0005524">
    <property type="term" value="F:ATP binding"/>
    <property type="evidence" value="ECO:0007669"/>
    <property type="project" value="UniProtKB-KW"/>
</dbReference>
<dbReference type="GO" id="GO:1903013">
    <property type="term" value="P:response to differentiation-inducing factor 1"/>
    <property type="evidence" value="ECO:0007669"/>
    <property type="project" value="TreeGrafter"/>
</dbReference>
<name>A0A9P7FD58_9AGAM</name>
<reference evidence="7" key="1">
    <citation type="journal article" date="2020" name="New Phytol.">
        <title>Comparative genomics reveals dynamic genome evolution in host specialist ectomycorrhizal fungi.</title>
        <authorList>
            <person name="Lofgren L.A."/>
            <person name="Nguyen N.H."/>
            <person name="Vilgalys R."/>
            <person name="Ruytinx J."/>
            <person name="Liao H.L."/>
            <person name="Branco S."/>
            <person name="Kuo A."/>
            <person name="LaButti K."/>
            <person name="Lipzen A."/>
            <person name="Andreopoulos W."/>
            <person name="Pangilinan J."/>
            <person name="Riley R."/>
            <person name="Hundley H."/>
            <person name="Na H."/>
            <person name="Barry K."/>
            <person name="Grigoriev I.V."/>
            <person name="Stajich J.E."/>
            <person name="Kennedy P.G."/>
        </authorList>
    </citation>
    <scope>NUCLEOTIDE SEQUENCE</scope>
    <source>
        <strain evidence="7">FC423</strain>
    </source>
</reference>
<dbReference type="GeneID" id="64694631"/>
<dbReference type="InterPro" id="IPR011009">
    <property type="entry name" value="Kinase-like_dom_sf"/>
</dbReference>
<protein>
    <recommendedName>
        <fullName evidence="6">Alpha-type protein kinase domain-containing protein</fullName>
    </recommendedName>
</protein>
<evidence type="ECO:0000256" key="1">
    <source>
        <dbReference type="ARBA" id="ARBA00022527"/>
    </source>
</evidence>
<keyword evidence="8" id="KW-1185">Reference proteome</keyword>
<accession>A0A9P7FD58</accession>
<evidence type="ECO:0000313" key="7">
    <source>
        <dbReference type="EMBL" id="KAG2113459.1"/>
    </source>
</evidence>
<keyword evidence="4" id="KW-0418">Kinase</keyword>
<gene>
    <name evidence="7" type="ORF">F5147DRAFT_608036</name>
</gene>
<dbReference type="OrthoDB" id="301415at2759"/>
<dbReference type="PANTHER" id="PTHR45992:SF2">
    <property type="entry name" value="EUKARYOTIC ELONGATION FACTOR 2 KINASE"/>
    <property type="match status" value="1"/>
</dbReference>
<dbReference type="Gene3D" id="3.20.200.10">
    <property type="entry name" value="MHCK/EF2 kinase"/>
    <property type="match status" value="1"/>
</dbReference>
<dbReference type="Pfam" id="PF02816">
    <property type="entry name" value="Alpha_kinase"/>
    <property type="match status" value="1"/>
</dbReference>
<dbReference type="InterPro" id="IPR051852">
    <property type="entry name" value="Alpha-type_PK"/>
</dbReference>
<evidence type="ECO:0000259" key="6">
    <source>
        <dbReference type="PROSITE" id="PS51158"/>
    </source>
</evidence>
<evidence type="ECO:0000256" key="3">
    <source>
        <dbReference type="ARBA" id="ARBA00022741"/>
    </source>
</evidence>
<dbReference type="GO" id="GO:0031037">
    <property type="term" value="P:myosin II filament disassembly"/>
    <property type="evidence" value="ECO:0007669"/>
    <property type="project" value="TreeGrafter"/>
</dbReference>
<keyword evidence="1" id="KW-0723">Serine/threonine-protein kinase</keyword>
<evidence type="ECO:0000256" key="2">
    <source>
        <dbReference type="ARBA" id="ARBA00022679"/>
    </source>
</evidence>
<dbReference type="RefSeq" id="XP_041295846.1">
    <property type="nucleotide sequence ID" value="XM_041432372.1"/>
</dbReference>
<keyword evidence="2" id="KW-0808">Transferase</keyword>
<dbReference type="Proteomes" id="UP000823399">
    <property type="component" value="Unassembled WGS sequence"/>
</dbReference>
<proteinExistence type="predicted"/>